<sequence length="135" mass="14606">MAKASSPVRLDSGLMEAAALAGSTLHRSAAEQIEYWADLGRKVARVITPETLLEVQAGLAKLAVEKTQPVTIDPDALFATLDQQRRSGALQEAIASGSLRYQASREHTGLLEQVHPDGRVVVGEFKEGRFEPRQA</sequence>
<gene>
    <name evidence="1" type="ORF">ACFQDL_26615</name>
</gene>
<name>A0ABW2A782_9GAMM</name>
<evidence type="ECO:0008006" key="3">
    <source>
        <dbReference type="Google" id="ProtNLM"/>
    </source>
</evidence>
<keyword evidence="2" id="KW-1185">Reference proteome</keyword>
<organism evidence="1 2">
    <name type="scientific">Marinobacterium aestuariivivens</name>
    <dbReference type="NCBI Taxonomy" id="1698799"/>
    <lineage>
        <taxon>Bacteria</taxon>
        <taxon>Pseudomonadati</taxon>
        <taxon>Pseudomonadota</taxon>
        <taxon>Gammaproteobacteria</taxon>
        <taxon>Oceanospirillales</taxon>
        <taxon>Oceanospirillaceae</taxon>
        <taxon>Marinobacterium</taxon>
    </lineage>
</organism>
<evidence type="ECO:0000313" key="2">
    <source>
        <dbReference type="Proteomes" id="UP001596422"/>
    </source>
</evidence>
<comment type="caution">
    <text evidence="1">The sequence shown here is derived from an EMBL/GenBank/DDBJ whole genome shotgun (WGS) entry which is preliminary data.</text>
</comment>
<evidence type="ECO:0000313" key="1">
    <source>
        <dbReference type="EMBL" id="MFC6673262.1"/>
    </source>
</evidence>
<dbReference type="EMBL" id="JBHSWE010000001">
    <property type="protein sequence ID" value="MFC6673262.1"/>
    <property type="molecule type" value="Genomic_DNA"/>
</dbReference>
<dbReference type="Pfam" id="PF11903">
    <property type="entry name" value="ParD_like"/>
    <property type="match status" value="1"/>
</dbReference>
<dbReference type="InterPro" id="IPR021831">
    <property type="entry name" value="ParD-like"/>
</dbReference>
<dbReference type="Proteomes" id="UP001596422">
    <property type="component" value="Unassembled WGS sequence"/>
</dbReference>
<protein>
    <recommendedName>
        <fullName evidence="3">ParD-like antitoxin of type II toxin-antitoxin system</fullName>
    </recommendedName>
</protein>
<reference evidence="2" key="1">
    <citation type="journal article" date="2019" name="Int. J. Syst. Evol. Microbiol.">
        <title>The Global Catalogue of Microorganisms (GCM) 10K type strain sequencing project: providing services to taxonomists for standard genome sequencing and annotation.</title>
        <authorList>
            <consortium name="The Broad Institute Genomics Platform"/>
            <consortium name="The Broad Institute Genome Sequencing Center for Infectious Disease"/>
            <person name="Wu L."/>
            <person name="Ma J."/>
        </authorList>
    </citation>
    <scope>NUCLEOTIDE SEQUENCE [LARGE SCALE GENOMIC DNA]</scope>
    <source>
        <strain evidence="2">NBRC 111756</strain>
    </source>
</reference>
<proteinExistence type="predicted"/>
<accession>A0ABW2A782</accession>
<dbReference type="RefSeq" id="WP_379911634.1">
    <property type="nucleotide sequence ID" value="NZ_JBHSWE010000001.1"/>
</dbReference>